<sequence>MVGKQSPKTNTSKAPKEATAGNPDNDRSDQLPASSLPISPIRLLPNQAPITLNEFRTWRTHPLPPAIPVFDDLSPQRIRVGLSRDLRPHRVDAHYRTSLAYEPVYLAPHTHSSTYSLLLLLQSCGDEALRADDVLLHPPFTDPRTCLFVARNSLRAWRRQWEAALLVALGRRTPTEMTALVRAEVARDKYRPWFVVDEFEAEYELCAENPVLDQAAFAD</sequence>
<dbReference type="Proteomes" id="UP000249497">
    <property type="component" value="Unassembled WGS sequence"/>
</dbReference>
<feature type="region of interest" description="Disordered" evidence="1">
    <location>
        <begin position="1"/>
        <end position="38"/>
    </location>
</feature>
<evidence type="ECO:0000313" key="2">
    <source>
        <dbReference type="EMBL" id="RAH79132.1"/>
    </source>
</evidence>
<name>A0A8T8WUJ4_ASPJA</name>
<protein>
    <submittedName>
        <fullName evidence="2">Uncharacterized protein</fullName>
    </submittedName>
</protein>
<proteinExistence type="predicted"/>
<dbReference type="AlphaFoldDB" id="A0A8T8WUJ4"/>
<dbReference type="GeneID" id="37174469"/>
<evidence type="ECO:0000256" key="1">
    <source>
        <dbReference type="SAM" id="MobiDB-lite"/>
    </source>
</evidence>
<dbReference type="OrthoDB" id="4498019at2759"/>
<accession>A0A8T8WUJ4</accession>
<reference evidence="2 3" key="1">
    <citation type="submission" date="2018-02" db="EMBL/GenBank/DDBJ databases">
        <title>The genomes of Aspergillus section Nigri reveals drivers in fungal speciation.</title>
        <authorList>
            <consortium name="DOE Joint Genome Institute"/>
            <person name="Vesth T.C."/>
            <person name="Nybo J."/>
            <person name="Theobald S."/>
            <person name="Brandl J."/>
            <person name="Frisvad J.C."/>
            <person name="Nielsen K.F."/>
            <person name="Lyhne E.K."/>
            <person name="Kogle M.E."/>
            <person name="Kuo A."/>
            <person name="Riley R."/>
            <person name="Clum A."/>
            <person name="Nolan M."/>
            <person name="Lipzen A."/>
            <person name="Salamov A."/>
            <person name="Henrissat B."/>
            <person name="Wiebenga A."/>
            <person name="De vries R.P."/>
            <person name="Grigoriev I.V."/>
            <person name="Mortensen U.H."/>
            <person name="Andersen M.R."/>
            <person name="Baker S.E."/>
        </authorList>
    </citation>
    <scope>NUCLEOTIDE SEQUENCE [LARGE SCALE GENOMIC DNA]</scope>
    <source>
        <strain evidence="2 3">CBS 114.51</strain>
    </source>
</reference>
<dbReference type="RefSeq" id="XP_025525026.1">
    <property type="nucleotide sequence ID" value="XM_025670777.1"/>
</dbReference>
<dbReference type="EMBL" id="KZ824818">
    <property type="protein sequence ID" value="RAH79132.1"/>
    <property type="molecule type" value="Genomic_DNA"/>
</dbReference>
<gene>
    <name evidence="2" type="ORF">BO86DRAFT_381580</name>
</gene>
<evidence type="ECO:0000313" key="3">
    <source>
        <dbReference type="Proteomes" id="UP000249497"/>
    </source>
</evidence>
<feature type="compositionally biased region" description="Polar residues" evidence="1">
    <location>
        <begin position="1"/>
        <end position="13"/>
    </location>
</feature>
<organism evidence="2 3">
    <name type="scientific">Aspergillus japonicus CBS 114.51</name>
    <dbReference type="NCBI Taxonomy" id="1448312"/>
    <lineage>
        <taxon>Eukaryota</taxon>
        <taxon>Fungi</taxon>
        <taxon>Dikarya</taxon>
        <taxon>Ascomycota</taxon>
        <taxon>Pezizomycotina</taxon>
        <taxon>Eurotiomycetes</taxon>
        <taxon>Eurotiomycetidae</taxon>
        <taxon>Eurotiales</taxon>
        <taxon>Aspergillaceae</taxon>
        <taxon>Aspergillus</taxon>
        <taxon>Aspergillus subgen. Circumdati</taxon>
    </lineage>
</organism>
<keyword evidence="3" id="KW-1185">Reference proteome</keyword>